<dbReference type="PROSITE" id="PS00699">
    <property type="entry name" value="NITROGENASE_1_1"/>
    <property type="match status" value="1"/>
</dbReference>
<reference evidence="4 5" key="1">
    <citation type="journal article" date="2010" name="Stand. Genomic Sci.">
        <title>Complete genome sequence of Methanoplanus petrolearius type strain (SEBR 4847).</title>
        <authorList>
            <person name="Brambilla E."/>
            <person name="Djao O.D."/>
            <person name="Daligault H."/>
            <person name="Lapidus A."/>
            <person name="Lucas S."/>
            <person name="Hammon N."/>
            <person name="Nolan M."/>
            <person name="Tice H."/>
            <person name="Cheng J.F."/>
            <person name="Han C."/>
            <person name="Tapia R."/>
            <person name="Goodwin L."/>
            <person name="Pitluck S."/>
            <person name="Liolios K."/>
            <person name="Ivanova N."/>
            <person name="Mavromatis K."/>
            <person name="Mikhailova N."/>
            <person name="Pati A."/>
            <person name="Chen A."/>
            <person name="Palaniappan K."/>
            <person name="Land M."/>
            <person name="Hauser L."/>
            <person name="Chang Y.J."/>
            <person name="Jeffries C.D."/>
            <person name="Rohde M."/>
            <person name="Spring S."/>
            <person name="Sikorski J."/>
            <person name="Goker M."/>
            <person name="Woyke T."/>
            <person name="Bristow J."/>
            <person name="Eisen J.A."/>
            <person name="Markowitz V."/>
            <person name="Hugenholtz P."/>
            <person name="Kyrpides N.C."/>
            <person name="Klenk H.P."/>
        </authorList>
    </citation>
    <scope>NUCLEOTIDE SEQUENCE [LARGE SCALE GENOMIC DNA]</scope>
    <source>
        <strain evidence="5">DSM 11571 / OCM 486 / SEBR 4847</strain>
    </source>
</reference>
<keyword evidence="5" id="KW-1185">Reference proteome</keyword>
<dbReference type="OrthoDB" id="134630at2157"/>
<evidence type="ECO:0000313" key="5">
    <source>
        <dbReference type="Proteomes" id="UP000006565"/>
    </source>
</evidence>
<name>E1RF87_METP4</name>
<dbReference type="STRING" id="679926.Mpet_0257"/>
<dbReference type="Proteomes" id="UP000006565">
    <property type="component" value="Chromosome"/>
</dbReference>
<protein>
    <submittedName>
        <fullName evidence="4">Nitrogenase</fullName>
        <ecNumber evidence="4">1.18.6.1</ecNumber>
    </submittedName>
</protein>
<dbReference type="eggNOG" id="arCOG00595">
    <property type="taxonomic scope" value="Archaea"/>
</dbReference>
<dbReference type="AlphaFoldDB" id="E1RF87"/>
<evidence type="ECO:0000256" key="2">
    <source>
        <dbReference type="RuleBase" id="RU004021"/>
    </source>
</evidence>
<dbReference type="Gene3D" id="1.20.89.10">
    <property type="entry name" value="Nitrogenase Molybdenum-iron Protein, subunit B, domain 4"/>
    <property type="match status" value="1"/>
</dbReference>
<dbReference type="GO" id="GO:0016163">
    <property type="term" value="F:nitrogenase activity"/>
    <property type="evidence" value="ECO:0007669"/>
    <property type="project" value="UniProtKB-EC"/>
</dbReference>
<dbReference type="HOGENOM" id="CLU_025876_2_0_2"/>
<evidence type="ECO:0000256" key="1">
    <source>
        <dbReference type="ARBA" id="ARBA00023231"/>
    </source>
</evidence>
<gene>
    <name evidence="4" type="ordered locus">Mpet_0257</name>
</gene>
<dbReference type="KEGG" id="mpi:Mpet_0257"/>
<dbReference type="Gene3D" id="3.40.50.1980">
    <property type="entry name" value="Nitrogenase molybdenum iron protein domain"/>
    <property type="match status" value="3"/>
</dbReference>
<dbReference type="SUPFAM" id="SSF53807">
    <property type="entry name" value="Helical backbone' metal receptor"/>
    <property type="match status" value="1"/>
</dbReference>
<dbReference type="PANTHER" id="PTHR33712">
    <property type="entry name" value="LIGHT-INDEPENDENT PROTOCHLOROPHYLLIDE REDUCTASE SUBUNIT B"/>
    <property type="match status" value="1"/>
</dbReference>
<keyword evidence="4" id="KW-0560">Oxidoreductase</keyword>
<sequence>MSDSIHTSTGRTDTAKLVNENQCHMCMPLGGVVAFKGVEGSMALVHGSQGCSTYMRLTNVEHYHEPIDVASSSLNEKQTIYGGEQNLMKALDNVRRVYKPKVIGVLTTCLTETMGEDLNRIISTYKAEKGEIDTDIIPVSTPSYDKSHTEGFWTATRDIIAHYARKDIAYHKRINVIIPHISTADIKAIKMILDTWGVEYTLLPDYSMTLDRPFAGKYMKIPDGGTPTSAIAEMSGAPVTIQFGLTCEKNISPGHYLEENFGVPLINLPLPIGIGNTDMFMDTLKRITGKPMPKNLGYERGWLIDAMADSHKYNASARPVIYGEPELVYAYTSLCLENGSIPSVIATGSAHSRLIPALERLLEESDCDEYPVILEGADFSMIEAVALEAGSNIAIGHSGGRLLEEKHDIRIVRAGFPIHDRVGGQRILSAGYAGTLSFLDRFTNTILEKKHSSYRELRKQELLSKIAAVTETGFTAE</sequence>
<keyword evidence="1 2" id="KW-0535">Nitrogen fixation</keyword>
<dbReference type="InterPro" id="IPR000318">
    <property type="entry name" value="Nase_comp1_CS"/>
</dbReference>
<dbReference type="InterPro" id="IPR050152">
    <property type="entry name" value="ChlB/BchB/BchZ"/>
</dbReference>
<evidence type="ECO:0000313" key="4">
    <source>
        <dbReference type="EMBL" id="ADN35035.1"/>
    </source>
</evidence>
<dbReference type="GeneID" id="9742700"/>
<accession>E1RF87</accession>
<dbReference type="EMBL" id="CP002117">
    <property type="protein sequence ID" value="ADN35035.1"/>
    <property type="molecule type" value="Genomic_DNA"/>
</dbReference>
<evidence type="ECO:0000259" key="3">
    <source>
        <dbReference type="Pfam" id="PF00148"/>
    </source>
</evidence>
<dbReference type="InterPro" id="IPR000510">
    <property type="entry name" value="Nase/OxRdtase_comp1"/>
</dbReference>
<organism evidence="4 5">
    <name type="scientific">Methanolacinia petrolearia (strain DSM 11571 / OCM 486 / SEBR 4847)</name>
    <name type="common">Methanoplanus petrolearius</name>
    <dbReference type="NCBI Taxonomy" id="679926"/>
    <lineage>
        <taxon>Archaea</taxon>
        <taxon>Methanobacteriati</taxon>
        <taxon>Methanobacteriota</taxon>
        <taxon>Stenosarchaea group</taxon>
        <taxon>Methanomicrobia</taxon>
        <taxon>Methanomicrobiales</taxon>
        <taxon>Methanomicrobiaceae</taxon>
        <taxon>Methanolacinia</taxon>
    </lineage>
</organism>
<comment type="similarity">
    <text evidence="2">Belongs to the NifD/NifK/NifE/NifN family.</text>
</comment>
<proteinExistence type="inferred from homology"/>
<dbReference type="EC" id="1.18.6.1" evidence="4"/>
<dbReference type="PANTHER" id="PTHR33712:SF7">
    <property type="entry name" value="LIGHT-INDEPENDENT PROTOCHLOROPHYLLIDE REDUCTASE SUBUNIT B"/>
    <property type="match status" value="1"/>
</dbReference>
<dbReference type="RefSeq" id="WP_013328214.1">
    <property type="nucleotide sequence ID" value="NC_014507.1"/>
</dbReference>
<dbReference type="Pfam" id="PF00148">
    <property type="entry name" value="Oxidored_nitro"/>
    <property type="match status" value="1"/>
</dbReference>
<feature type="domain" description="Nitrogenase/oxidoreductase component 1" evidence="3">
    <location>
        <begin position="26"/>
        <end position="446"/>
    </location>
</feature>